<comment type="caution">
    <text evidence="1">The sequence shown here is derived from an EMBL/GenBank/DDBJ whole genome shotgun (WGS) entry which is preliminary data.</text>
</comment>
<dbReference type="CDD" id="cd10441">
    <property type="entry name" value="GIY-YIG_COG1833"/>
    <property type="match status" value="1"/>
</dbReference>
<name>A0A7C2FDC7_9CREN</name>
<dbReference type="PANTHER" id="PTHR37460:SF1">
    <property type="entry name" value="ENDONUCLEASE III"/>
    <property type="match status" value="1"/>
</dbReference>
<evidence type="ECO:0000313" key="1">
    <source>
        <dbReference type="EMBL" id="HEF87718.1"/>
    </source>
</evidence>
<organism evidence="1">
    <name type="scientific">Thermosphaera aggregans</name>
    <dbReference type="NCBI Taxonomy" id="54254"/>
    <lineage>
        <taxon>Archaea</taxon>
        <taxon>Thermoproteota</taxon>
        <taxon>Thermoprotei</taxon>
        <taxon>Desulfurococcales</taxon>
        <taxon>Desulfurococcaceae</taxon>
        <taxon>Thermosphaera</taxon>
    </lineage>
</organism>
<dbReference type="InterPro" id="IPR002837">
    <property type="entry name" value="DUF123"/>
</dbReference>
<dbReference type="AlphaFoldDB" id="A0A7C2FDC7"/>
<gene>
    <name evidence="1" type="ORF">ENP55_05455</name>
</gene>
<accession>A0A7C2FDC7</accession>
<reference evidence="1" key="1">
    <citation type="journal article" date="2020" name="mSystems">
        <title>Genome- and Community-Level Interaction Insights into Carbon Utilization and Element Cycling Functions of Hydrothermarchaeota in Hydrothermal Sediment.</title>
        <authorList>
            <person name="Zhou Z."/>
            <person name="Liu Y."/>
            <person name="Xu W."/>
            <person name="Pan J."/>
            <person name="Luo Z.H."/>
            <person name="Li M."/>
        </authorList>
    </citation>
    <scope>NUCLEOTIDE SEQUENCE [LARGE SCALE GENOMIC DNA]</scope>
    <source>
        <strain evidence="1">SpSt-23</strain>
    </source>
</reference>
<dbReference type="EMBL" id="DSJT01000029">
    <property type="protein sequence ID" value="HEF87718.1"/>
    <property type="molecule type" value="Genomic_DNA"/>
</dbReference>
<protein>
    <submittedName>
        <fullName evidence="1">DUF123 domain-containing protein</fullName>
    </submittedName>
</protein>
<sequence length="156" mass="17384">MSVGENILDMPGCYVLALIISKNLEVRTRSSFFQIPRGVCFYVGSAKGPGGIKARVFRYLLRKDSEHWHIDYLLGYDEVFLAGFYVISCSRGIDCEVEVAKSLATKLQPIPGFGCTDKVGDVSHLYSCNLSLEECLGIVYDLLSVKVCEPAWFQNI</sequence>
<dbReference type="PANTHER" id="PTHR37460">
    <property type="entry name" value="ENDONUCLEASE III"/>
    <property type="match status" value="1"/>
</dbReference>
<proteinExistence type="predicted"/>
<dbReference type="Pfam" id="PF01986">
    <property type="entry name" value="DUF123"/>
    <property type="match status" value="1"/>
</dbReference>